<dbReference type="PANTHER" id="PTHR24321:SF14">
    <property type="entry name" value="SHORT-CHAIN TYPE DEHYDROGENASE_REDUCTASE BLR2146-RELATED"/>
    <property type="match status" value="1"/>
</dbReference>
<organism evidence="3 4">
    <name type="scientific">Streptomyces sulfonofaciens</name>
    <dbReference type="NCBI Taxonomy" id="68272"/>
    <lineage>
        <taxon>Bacteria</taxon>
        <taxon>Bacillati</taxon>
        <taxon>Actinomycetota</taxon>
        <taxon>Actinomycetes</taxon>
        <taxon>Kitasatosporales</taxon>
        <taxon>Streptomycetaceae</taxon>
        <taxon>Streptomyces</taxon>
    </lineage>
</organism>
<dbReference type="Proteomes" id="UP000603708">
    <property type="component" value="Unassembled WGS sequence"/>
</dbReference>
<accession>A0A919KXE6</accession>
<evidence type="ECO:0000313" key="3">
    <source>
        <dbReference type="EMBL" id="GHH76765.1"/>
    </source>
</evidence>
<evidence type="ECO:0000313" key="4">
    <source>
        <dbReference type="Proteomes" id="UP000603708"/>
    </source>
</evidence>
<comment type="caution">
    <text evidence="3">The sequence shown here is derived from an EMBL/GenBank/DDBJ whole genome shotgun (WGS) entry which is preliminary data.</text>
</comment>
<name>A0A919KXE6_9ACTN</name>
<dbReference type="NCBIfam" id="NF005559">
    <property type="entry name" value="PRK07231.1"/>
    <property type="match status" value="1"/>
</dbReference>
<dbReference type="Pfam" id="PF13561">
    <property type="entry name" value="adh_short_C2"/>
    <property type="match status" value="1"/>
</dbReference>
<dbReference type="GO" id="GO:0016491">
    <property type="term" value="F:oxidoreductase activity"/>
    <property type="evidence" value="ECO:0007669"/>
    <property type="project" value="UniProtKB-KW"/>
</dbReference>
<dbReference type="RefSeq" id="WP_189930865.1">
    <property type="nucleotide sequence ID" value="NZ_BNCD01000005.1"/>
</dbReference>
<dbReference type="CDD" id="cd05233">
    <property type="entry name" value="SDR_c"/>
    <property type="match status" value="1"/>
</dbReference>
<dbReference type="EMBL" id="BNCD01000005">
    <property type="protein sequence ID" value="GHH76765.1"/>
    <property type="molecule type" value="Genomic_DNA"/>
</dbReference>
<gene>
    <name evidence="3" type="ORF">GCM10018793_23250</name>
</gene>
<dbReference type="PANTHER" id="PTHR24321">
    <property type="entry name" value="DEHYDROGENASES, SHORT CHAIN"/>
    <property type="match status" value="1"/>
</dbReference>
<proteinExistence type="inferred from homology"/>
<protein>
    <submittedName>
        <fullName evidence="3">Oxidoreductase</fullName>
    </submittedName>
</protein>
<dbReference type="AlphaFoldDB" id="A0A919KXE6"/>
<dbReference type="Gene3D" id="3.40.50.720">
    <property type="entry name" value="NAD(P)-binding Rossmann-like Domain"/>
    <property type="match status" value="1"/>
</dbReference>
<evidence type="ECO:0000256" key="2">
    <source>
        <dbReference type="ARBA" id="ARBA00023002"/>
    </source>
</evidence>
<dbReference type="InterPro" id="IPR002347">
    <property type="entry name" value="SDR_fam"/>
</dbReference>
<sequence>MTSTHQRFDGYAVLITGAGQGIGEATARRFAAQGARVLVTDLDPDRAARVAAAITDAGGAAEPYACDVADRAAVEAAAARAAESFGGIDVLVNNAYACHPDPARFEDHEDAPWYRDFEITVHGAFRCIRAALPRLAAAGGRGAVVNVGSVNGERSFGNHAYSAAKAALASLTRTLAVECAPRGVRVNLVAPGTIDTNAWDGRRDVVERAAAHYPLGRVGSPDDVAAAVTFLASPDASWITGVTLPADGGLLASNLGLNRAMSGG</sequence>
<dbReference type="InterPro" id="IPR036291">
    <property type="entry name" value="NAD(P)-bd_dom_sf"/>
</dbReference>
<keyword evidence="2" id="KW-0560">Oxidoreductase</keyword>
<dbReference type="FunFam" id="3.40.50.720:FF:000084">
    <property type="entry name" value="Short-chain dehydrogenase reductase"/>
    <property type="match status" value="1"/>
</dbReference>
<comment type="similarity">
    <text evidence="1">Belongs to the short-chain dehydrogenases/reductases (SDR) family.</text>
</comment>
<keyword evidence="4" id="KW-1185">Reference proteome</keyword>
<dbReference type="PRINTS" id="PR00080">
    <property type="entry name" value="SDRFAMILY"/>
</dbReference>
<evidence type="ECO:0000256" key="1">
    <source>
        <dbReference type="ARBA" id="ARBA00006484"/>
    </source>
</evidence>
<dbReference type="SUPFAM" id="SSF51735">
    <property type="entry name" value="NAD(P)-binding Rossmann-fold domains"/>
    <property type="match status" value="1"/>
</dbReference>
<reference evidence="3" key="2">
    <citation type="submission" date="2020-09" db="EMBL/GenBank/DDBJ databases">
        <authorList>
            <person name="Sun Q."/>
            <person name="Ohkuma M."/>
        </authorList>
    </citation>
    <scope>NUCLEOTIDE SEQUENCE</scope>
    <source>
        <strain evidence="3">JCM 5069</strain>
    </source>
</reference>
<dbReference type="PRINTS" id="PR00081">
    <property type="entry name" value="GDHRDH"/>
</dbReference>
<reference evidence="3" key="1">
    <citation type="journal article" date="2014" name="Int. J. Syst. Evol. Microbiol.">
        <title>Complete genome sequence of Corynebacterium casei LMG S-19264T (=DSM 44701T), isolated from a smear-ripened cheese.</title>
        <authorList>
            <consortium name="US DOE Joint Genome Institute (JGI-PGF)"/>
            <person name="Walter F."/>
            <person name="Albersmeier A."/>
            <person name="Kalinowski J."/>
            <person name="Ruckert C."/>
        </authorList>
    </citation>
    <scope>NUCLEOTIDE SEQUENCE</scope>
    <source>
        <strain evidence="3">JCM 5069</strain>
    </source>
</reference>